<dbReference type="Pfam" id="PF13490">
    <property type="entry name" value="zf-HC2"/>
    <property type="match status" value="1"/>
</dbReference>
<evidence type="ECO:0000313" key="11">
    <source>
        <dbReference type="Proteomes" id="UP000028492"/>
    </source>
</evidence>
<evidence type="ECO:0000313" key="10">
    <source>
        <dbReference type="EMBL" id="AIG75296.1"/>
    </source>
</evidence>
<dbReference type="Gene3D" id="1.10.10.1320">
    <property type="entry name" value="Anti-sigma factor, zinc-finger domain"/>
    <property type="match status" value="1"/>
</dbReference>
<evidence type="ECO:0000259" key="9">
    <source>
        <dbReference type="Pfam" id="PF13490"/>
    </source>
</evidence>
<evidence type="ECO:0000256" key="2">
    <source>
        <dbReference type="ARBA" id="ARBA00023015"/>
    </source>
</evidence>
<dbReference type="PANTHER" id="PTHR43133">
    <property type="entry name" value="RNA POLYMERASE ECF-TYPE SIGMA FACTO"/>
    <property type="match status" value="1"/>
</dbReference>
<dbReference type="SUPFAM" id="SSF88946">
    <property type="entry name" value="Sigma2 domain of RNA polymerase sigma factors"/>
    <property type="match status" value="1"/>
</dbReference>
<accession>A0A075US85</accession>
<organism evidence="10 11">
    <name type="scientific">Amycolatopsis japonica</name>
    <dbReference type="NCBI Taxonomy" id="208439"/>
    <lineage>
        <taxon>Bacteria</taxon>
        <taxon>Bacillati</taxon>
        <taxon>Actinomycetota</taxon>
        <taxon>Actinomycetes</taxon>
        <taxon>Pseudonocardiales</taxon>
        <taxon>Pseudonocardiaceae</taxon>
        <taxon>Amycolatopsis</taxon>
        <taxon>Amycolatopsis japonica group</taxon>
    </lineage>
</organism>
<keyword evidence="2" id="KW-0805">Transcription regulation</keyword>
<dbReference type="GO" id="GO:0006352">
    <property type="term" value="P:DNA-templated transcription initiation"/>
    <property type="evidence" value="ECO:0007669"/>
    <property type="project" value="InterPro"/>
</dbReference>
<evidence type="ECO:0000259" key="7">
    <source>
        <dbReference type="Pfam" id="PF04542"/>
    </source>
</evidence>
<feature type="compositionally biased region" description="Pro residues" evidence="6">
    <location>
        <begin position="350"/>
        <end position="367"/>
    </location>
</feature>
<dbReference type="Pfam" id="PF08281">
    <property type="entry name" value="Sigma70_r4_2"/>
    <property type="match status" value="1"/>
</dbReference>
<reference evidence="10 11" key="1">
    <citation type="journal article" date="2014" name="J. Biotechnol.">
        <title>Complete genome sequence of the actinobacterium Amycolatopsis japonica MG417-CF17(T) (=DSM 44213T) producing (S,S)-N,N'-ethylenediaminedisuccinic acid.</title>
        <authorList>
            <person name="Stegmann E."/>
            <person name="Albersmeier A."/>
            <person name="Spohn M."/>
            <person name="Gert H."/>
            <person name="Weber T."/>
            <person name="Wohlleben W."/>
            <person name="Kalinowski J."/>
            <person name="Ruckert C."/>
        </authorList>
    </citation>
    <scope>NUCLEOTIDE SEQUENCE [LARGE SCALE GENOMIC DNA]</scope>
    <source>
        <strain evidence="11">MG417-CF17 (DSM 44213)</strain>
    </source>
</reference>
<dbReference type="InterPro" id="IPR027383">
    <property type="entry name" value="Znf_put"/>
</dbReference>
<dbReference type="InterPro" id="IPR014284">
    <property type="entry name" value="RNA_pol_sigma-70_dom"/>
</dbReference>
<keyword evidence="4" id="KW-0238">DNA-binding</keyword>
<keyword evidence="5" id="KW-0804">Transcription</keyword>
<dbReference type="InterPro" id="IPR013249">
    <property type="entry name" value="RNA_pol_sigma70_r4_t2"/>
</dbReference>
<keyword evidence="3" id="KW-0731">Sigma factor</keyword>
<feature type="region of interest" description="Disordered" evidence="6">
    <location>
        <begin position="346"/>
        <end position="394"/>
    </location>
</feature>
<dbReference type="Gene3D" id="1.10.10.10">
    <property type="entry name" value="Winged helix-like DNA-binding domain superfamily/Winged helix DNA-binding domain"/>
    <property type="match status" value="1"/>
</dbReference>
<dbReference type="PANTHER" id="PTHR43133:SF8">
    <property type="entry name" value="RNA POLYMERASE SIGMA FACTOR HI_1459-RELATED"/>
    <property type="match status" value="1"/>
</dbReference>
<dbReference type="InterPro" id="IPR013325">
    <property type="entry name" value="RNA_pol_sigma_r2"/>
</dbReference>
<evidence type="ECO:0000256" key="4">
    <source>
        <dbReference type="ARBA" id="ARBA00023125"/>
    </source>
</evidence>
<dbReference type="STRING" id="208439.AJAP_12070"/>
<dbReference type="InterPro" id="IPR041916">
    <property type="entry name" value="Anti_sigma_zinc_sf"/>
</dbReference>
<dbReference type="Gene3D" id="1.10.1740.10">
    <property type="match status" value="1"/>
</dbReference>
<feature type="domain" description="RNA polymerase sigma-70 region 2" evidence="7">
    <location>
        <begin position="38"/>
        <end position="106"/>
    </location>
</feature>
<feature type="domain" description="RNA polymerase sigma factor 70 region 4 type 2" evidence="8">
    <location>
        <begin position="139"/>
        <end position="186"/>
    </location>
</feature>
<dbReference type="InterPro" id="IPR036388">
    <property type="entry name" value="WH-like_DNA-bd_sf"/>
</dbReference>
<dbReference type="InterPro" id="IPR039425">
    <property type="entry name" value="RNA_pol_sigma-70-like"/>
</dbReference>
<dbReference type="GO" id="GO:0003677">
    <property type="term" value="F:DNA binding"/>
    <property type="evidence" value="ECO:0007669"/>
    <property type="project" value="UniProtKB-KW"/>
</dbReference>
<dbReference type="KEGG" id="aja:AJAP_12070"/>
<dbReference type="RefSeq" id="WP_321167119.1">
    <property type="nucleotide sequence ID" value="NZ_CP008953.1"/>
</dbReference>
<dbReference type="Pfam" id="PF04542">
    <property type="entry name" value="Sigma70_r2"/>
    <property type="match status" value="1"/>
</dbReference>
<gene>
    <name evidence="10" type="ORF">AJAP_12070</name>
</gene>
<dbReference type="AlphaFoldDB" id="A0A075US85"/>
<proteinExistence type="inferred from homology"/>
<evidence type="ECO:0000256" key="1">
    <source>
        <dbReference type="ARBA" id="ARBA00010641"/>
    </source>
</evidence>
<keyword evidence="11" id="KW-1185">Reference proteome</keyword>
<dbReference type="InterPro" id="IPR007627">
    <property type="entry name" value="RNA_pol_sigma70_r2"/>
</dbReference>
<evidence type="ECO:0008006" key="12">
    <source>
        <dbReference type="Google" id="ProtNLM"/>
    </source>
</evidence>
<dbReference type="HOGENOM" id="CLU_021839_3_0_11"/>
<evidence type="ECO:0000256" key="6">
    <source>
        <dbReference type="SAM" id="MobiDB-lite"/>
    </source>
</evidence>
<sequence length="394" mass="40787">MTGPHGRRHRMSTEDAVRSDTELIKAVRAGRIEDYGQLYERHSGAASNLARQLARSDSEAEDLVSDAFAKVLDTLRQGKGPDAAFRAYLLTALRHTAYDHTRRNRRVTPTEDMESVAVDTLAVPLADAAVAGLERTLAARAFARLPERWQDVLWHIEIEGQTPAEVAPLLGLTPNGVSAMAYRAREGLRQAFLEVHLQENLAPACQTTAGLLGAWARDGLAKKARVQVEHHLDECEACRTLAAELSDVNTGLRGIIAPIVLGGAALGYLATASAKAATAATAAGATAAAGTAGSAASMADPAGFSRQFRTAAGSATVVGIAVVVALSAAGQPAEPPLPVLTPATVSAPALPAPASPAPAPVPLPTVPSVPSTTPAPKRAPVPPLGPSPTPPPPR</sequence>
<protein>
    <recommendedName>
        <fullName evidence="12">Sigma-70 family RNA polymerase sigma factor</fullName>
    </recommendedName>
</protein>
<dbReference type="SUPFAM" id="SSF88659">
    <property type="entry name" value="Sigma3 and sigma4 domains of RNA polymerase sigma factors"/>
    <property type="match status" value="1"/>
</dbReference>
<feature type="compositionally biased region" description="Pro residues" evidence="6">
    <location>
        <begin position="377"/>
        <end position="394"/>
    </location>
</feature>
<dbReference type="InterPro" id="IPR013324">
    <property type="entry name" value="RNA_pol_sigma_r3/r4-like"/>
</dbReference>
<dbReference type="EMBL" id="CP008953">
    <property type="protein sequence ID" value="AIG75296.1"/>
    <property type="molecule type" value="Genomic_DNA"/>
</dbReference>
<dbReference type="NCBIfam" id="TIGR02937">
    <property type="entry name" value="sigma70-ECF"/>
    <property type="match status" value="1"/>
</dbReference>
<name>A0A075US85_9PSEU</name>
<dbReference type="eggNOG" id="COG1595">
    <property type="taxonomic scope" value="Bacteria"/>
</dbReference>
<evidence type="ECO:0000259" key="8">
    <source>
        <dbReference type="Pfam" id="PF08281"/>
    </source>
</evidence>
<dbReference type="Proteomes" id="UP000028492">
    <property type="component" value="Chromosome"/>
</dbReference>
<evidence type="ECO:0000256" key="3">
    <source>
        <dbReference type="ARBA" id="ARBA00023082"/>
    </source>
</evidence>
<evidence type="ECO:0000256" key="5">
    <source>
        <dbReference type="ARBA" id="ARBA00023163"/>
    </source>
</evidence>
<feature type="domain" description="Putative zinc-finger" evidence="9">
    <location>
        <begin position="205"/>
        <end position="239"/>
    </location>
</feature>
<comment type="similarity">
    <text evidence="1">Belongs to the sigma-70 factor family. ECF subfamily.</text>
</comment>
<dbReference type="GO" id="GO:0016987">
    <property type="term" value="F:sigma factor activity"/>
    <property type="evidence" value="ECO:0007669"/>
    <property type="project" value="UniProtKB-KW"/>
</dbReference>